<comment type="caution">
    <text evidence="12">Lacks conserved residue(s) required for the propagation of feature annotation.</text>
</comment>
<dbReference type="Gene3D" id="1.20.140.150">
    <property type="match status" value="3"/>
</dbReference>
<feature type="transmembrane region" description="Helical" evidence="12">
    <location>
        <begin position="66"/>
        <end position="87"/>
    </location>
</feature>
<evidence type="ECO:0000256" key="2">
    <source>
        <dbReference type="ARBA" id="ARBA00006864"/>
    </source>
</evidence>
<keyword evidence="8" id="KW-0395">Inflammatory response</keyword>
<feature type="transmembrane region" description="Helical" evidence="12">
    <location>
        <begin position="296"/>
        <end position="329"/>
    </location>
</feature>
<evidence type="ECO:0000256" key="12">
    <source>
        <dbReference type="RuleBase" id="RU363088"/>
    </source>
</evidence>
<evidence type="ECO:0000313" key="14">
    <source>
        <dbReference type="Proteomes" id="UP000664991"/>
    </source>
</evidence>
<sequence length="418" mass="45736">MYSFMGGGLFCAWVGTILLVVATATDHWMQYRLSGAFAHQGLWRYCLGTKCYLQTESIAYWNATRAFMILSSLCATSGIIMGIVAFAQQPTFTRLSRPFSAGIMFFASTFFVLLALAIYTGVTVSFLGRRFGDWRFSWSYILGWVALLMTFFAGPRNPDFTPMEPCRSLALLTSSLGLVSLLVALSTNFWFAAQGPKSSSHSGLWPSKDQVSVAGYIHVTQSFCILAVLWGLISTAFLVMSCIPSLSAPGRGPIVSTFMAFAGALSLIVAMTVYTIERWNQPGNPQVQSFFAWSFYLGWVSTLLFLCTDTLAVTGACIVLAAGCGIMGLVMGLRLLCSEGYSRGQTTCAVFLISGLLLLIALTVYTVKNAWKDDVFYSWSYFLGWLALPFCIIAGFCFLLADMIMQSTDAISGFPVCL</sequence>
<evidence type="ECO:0000256" key="11">
    <source>
        <dbReference type="ARBA" id="ARBA00060442"/>
    </source>
</evidence>
<protein>
    <recommendedName>
        <fullName evidence="12">Lens fiber membrane intrinsic protein</fullName>
    </recommendedName>
</protein>
<dbReference type="GO" id="GO:0101004">
    <property type="term" value="C:cytolytic granule membrane"/>
    <property type="evidence" value="ECO:0007669"/>
    <property type="project" value="UniProtKB-SubCell"/>
</dbReference>
<feature type="transmembrane region" description="Helical" evidence="12">
    <location>
        <begin position="99"/>
        <end position="118"/>
    </location>
</feature>
<feature type="transmembrane region" description="Helical" evidence="12">
    <location>
        <begin position="252"/>
        <end position="276"/>
    </location>
</feature>
<evidence type="ECO:0000256" key="6">
    <source>
        <dbReference type="ARBA" id="ARBA00022989"/>
    </source>
</evidence>
<comment type="subcellular location">
    <subcellularLocation>
        <location evidence="1">Cell membrane</location>
        <topology evidence="1">Multi-pass membrane protein</topology>
    </subcellularLocation>
    <subcellularLocation>
        <location evidence="11">Cytolytic granule membrane</location>
        <topology evidence="11">Multi-pass membrane protein</topology>
    </subcellularLocation>
    <subcellularLocation>
        <location evidence="12">Membrane</location>
        <topology evidence="12">Multi-pass membrane protein</topology>
    </subcellularLocation>
</comment>
<dbReference type="AlphaFoldDB" id="A0A836A2S0"/>
<keyword evidence="6 12" id="KW-1133">Transmembrane helix</keyword>
<dbReference type="InterPro" id="IPR003935">
    <property type="entry name" value="LMIP"/>
</dbReference>
<feature type="transmembrane region" description="Helical" evidence="12">
    <location>
        <begin position="213"/>
        <end position="240"/>
    </location>
</feature>
<dbReference type="PANTHER" id="PTHR10671">
    <property type="entry name" value="EPITHELIAL MEMBRANE PROTEIN-RELATED"/>
    <property type="match status" value="1"/>
</dbReference>
<gene>
    <name evidence="13" type="ORF">JEQ12_005627</name>
</gene>
<dbReference type="Proteomes" id="UP000664991">
    <property type="component" value="Chromosome 14"/>
</dbReference>
<keyword evidence="7 12" id="KW-0472">Membrane</keyword>
<keyword evidence="4 12" id="KW-0812">Transmembrane</keyword>
<proteinExistence type="inferred from homology"/>
<keyword evidence="3" id="KW-1003">Cell membrane</keyword>
<dbReference type="GO" id="GO:0031640">
    <property type="term" value="P:killing of cells of another organism"/>
    <property type="evidence" value="ECO:0007669"/>
    <property type="project" value="UniProtKB-KW"/>
</dbReference>
<dbReference type="InterPro" id="IPR004032">
    <property type="entry name" value="PMP22_EMP_MP20"/>
</dbReference>
<evidence type="ECO:0000256" key="5">
    <source>
        <dbReference type="ARBA" id="ARBA00022852"/>
    </source>
</evidence>
<dbReference type="PANTHER" id="PTHR10671:SF9">
    <property type="entry name" value="LENS FIBER MEMBRANE INTRINSIC PROTEIN"/>
    <property type="match status" value="1"/>
</dbReference>
<comment type="caution">
    <text evidence="13">The sequence shown here is derived from an EMBL/GenBank/DDBJ whole genome shotgun (WGS) entry which is preliminary data.</text>
</comment>
<dbReference type="GO" id="GO:0005212">
    <property type="term" value="F:structural constituent of eye lens"/>
    <property type="evidence" value="ECO:0007669"/>
    <property type="project" value="InterPro"/>
</dbReference>
<evidence type="ECO:0000256" key="7">
    <source>
        <dbReference type="ARBA" id="ARBA00023136"/>
    </source>
</evidence>
<feature type="transmembrane region" description="Helical" evidence="12">
    <location>
        <begin position="349"/>
        <end position="367"/>
    </location>
</feature>
<dbReference type="PRINTS" id="PR01453">
    <property type="entry name" value="EPMEMFAMILY"/>
</dbReference>
<comment type="function">
    <text evidence="10">Regulates cytotoxic granule exocytosis in effector lymphocytes, thus acting as a critical mediator of inflammation in a broad range of infectious and non-infectious diseases. Essential for cytotoxic degranulation of natural killer (NK) cells and CD8(+) T-cells and for the activation of CD4(+) T-cells following infection. Plays a critical role in CD8(+) T-cell and NK cell-mediated cytolysis of target cells and contributes to the cytolytic activity via the perforin/granzyme pathway by enhancing exocytosis of LAMP1-carrying lytic granules. Contributes to NK cell-mediated control of cancer metastasis.</text>
</comment>
<dbReference type="GO" id="GO:0006954">
    <property type="term" value="P:inflammatory response"/>
    <property type="evidence" value="ECO:0007669"/>
    <property type="project" value="UniProtKB-KW"/>
</dbReference>
<feature type="transmembrane region" description="Helical" evidence="12">
    <location>
        <begin position="138"/>
        <end position="157"/>
    </location>
</feature>
<organism evidence="13 14">
    <name type="scientific">Ovis aries</name>
    <name type="common">Sheep</name>
    <dbReference type="NCBI Taxonomy" id="9940"/>
    <lineage>
        <taxon>Eukaryota</taxon>
        <taxon>Metazoa</taxon>
        <taxon>Chordata</taxon>
        <taxon>Craniata</taxon>
        <taxon>Vertebrata</taxon>
        <taxon>Euteleostomi</taxon>
        <taxon>Mammalia</taxon>
        <taxon>Eutheria</taxon>
        <taxon>Laurasiatheria</taxon>
        <taxon>Artiodactyla</taxon>
        <taxon>Ruminantia</taxon>
        <taxon>Pecora</taxon>
        <taxon>Bovidae</taxon>
        <taxon>Caprinae</taxon>
        <taxon>Ovis</taxon>
    </lineage>
</organism>
<dbReference type="FunFam" id="1.20.140.150:FF:000029">
    <property type="entry name" value="lens fiber membrane intrinsic protein-like"/>
    <property type="match status" value="1"/>
</dbReference>
<dbReference type="GO" id="GO:0042832">
    <property type="term" value="P:defense response to protozoan"/>
    <property type="evidence" value="ECO:0007669"/>
    <property type="project" value="UniProtKB-ARBA"/>
</dbReference>
<dbReference type="InterPro" id="IPR050579">
    <property type="entry name" value="PMP-22/EMP/MP20-like"/>
</dbReference>
<evidence type="ECO:0000256" key="10">
    <source>
        <dbReference type="ARBA" id="ARBA00059714"/>
    </source>
</evidence>
<accession>A0A836A2S0</accession>
<evidence type="ECO:0000256" key="9">
    <source>
        <dbReference type="ARBA" id="ARBA00023228"/>
    </source>
</evidence>
<feature type="transmembrane region" description="Helical" evidence="12">
    <location>
        <begin position="169"/>
        <end position="193"/>
    </location>
</feature>
<dbReference type="InterPro" id="IPR004031">
    <property type="entry name" value="PMP22/EMP/MP20/Claudin"/>
</dbReference>
<evidence type="ECO:0000256" key="1">
    <source>
        <dbReference type="ARBA" id="ARBA00004651"/>
    </source>
</evidence>
<feature type="transmembrane region" description="Helical" evidence="12">
    <location>
        <begin position="379"/>
        <end position="401"/>
    </location>
</feature>
<dbReference type="Pfam" id="PF00822">
    <property type="entry name" value="PMP22_Claudin"/>
    <property type="match status" value="3"/>
</dbReference>
<dbReference type="PROSITE" id="PS01222">
    <property type="entry name" value="PMP22_2"/>
    <property type="match status" value="1"/>
</dbReference>
<evidence type="ECO:0000256" key="3">
    <source>
        <dbReference type="ARBA" id="ARBA00022475"/>
    </source>
</evidence>
<evidence type="ECO:0000256" key="4">
    <source>
        <dbReference type="ARBA" id="ARBA00022692"/>
    </source>
</evidence>
<dbReference type="PRINTS" id="PR01457">
    <property type="entry name" value="LENSMEMPROT"/>
</dbReference>
<dbReference type="EMBL" id="JAEMGP010000014">
    <property type="protein sequence ID" value="KAG5201093.1"/>
    <property type="molecule type" value="Genomic_DNA"/>
</dbReference>
<name>A0A836A2S0_SHEEP</name>
<dbReference type="FunFam" id="1.20.140.150:FF:000030">
    <property type="entry name" value="lens fiber membrane intrinsic protein-like"/>
    <property type="match status" value="1"/>
</dbReference>
<comment type="function">
    <text evidence="12">Present in the thicker 16-17 nm junctions of mammalian lens fiber cells, where it may contribute to cell junctional organization. Acts as a receptor for calmodulin. May play an important role in both lens development and cataractogenesis.</text>
</comment>
<evidence type="ECO:0000313" key="13">
    <source>
        <dbReference type="EMBL" id="KAG5201093.1"/>
    </source>
</evidence>
<dbReference type="GO" id="GO:0005886">
    <property type="term" value="C:plasma membrane"/>
    <property type="evidence" value="ECO:0007669"/>
    <property type="project" value="UniProtKB-SubCell"/>
</dbReference>
<comment type="similarity">
    <text evidence="2 12">Belongs to the PMP-22/EMP/MP20 family.</text>
</comment>
<dbReference type="FunFam" id="1.20.140.150:FF:000033">
    <property type="entry name" value="Natural killer cell granule protein 7"/>
    <property type="match status" value="1"/>
</dbReference>
<evidence type="ECO:0000256" key="8">
    <source>
        <dbReference type="ARBA" id="ARBA00023198"/>
    </source>
</evidence>
<keyword evidence="9" id="KW-0458">Lysosome</keyword>
<reference evidence="13 14" key="1">
    <citation type="submission" date="2020-12" db="EMBL/GenBank/DDBJ databases">
        <title>De novo assembly of Tibetan sheep genome.</title>
        <authorList>
            <person name="Li X."/>
        </authorList>
    </citation>
    <scope>NUCLEOTIDE SEQUENCE [LARGE SCALE GENOMIC DNA]</scope>
    <source>
        <tissue evidence="13">Heart</tissue>
    </source>
</reference>
<dbReference type="PROSITE" id="PS01221">
    <property type="entry name" value="PMP22_1"/>
    <property type="match status" value="1"/>
</dbReference>
<keyword evidence="5" id="KW-0204">Cytolysis</keyword>